<dbReference type="KEGG" id="lal:AT746_02305"/>
<dbReference type="AlphaFoldDB" id="A0A0U3AW91"/>
<dbReference type="PANTHER" id="PTHR43071">
    <property type="entry name" value="2-AMINO-4-HYDROXY-6-HYDROXYMETHYLDIHYDROPTERIDINE PYROPHOSPHOKINASE"/>
    <property type="match status" value="1"/>
</dbReference>
<evidence type="ECO:0000256" key="3">
    <source>
        <dbReference type="ARBA" id="ARBA00013253"/>
    </source>
</evidence>
<dbReference type="EMBL" id="CP013650">
    <property type="protein sequence ID" value="ALS97224.1"/>
    <property type="molecule type" value="Genomic_DNA"/>
</dbReference>
<comment type="similarity">
    <text evidence="2">Belongs to the HPPK family.</text>
</comment>
<dbReference type="SUPFAM" id="SSF55083">
    <property type="entry name" value="6-hydroxymethyl-7,8-dihydropterin pyrophosphokinase, HPPK"/>
    <property type="match status" value="1"/>
</dbReference>
<keyword evidence="9" id="KW-0289">Folate biosynthesis</keyword>
<keyword evidence="5" id="KW-0808">Transferase</keyword>
<dbReference type="NCBIfam" id="TIGR01498">
    <property type="entry name" value="folK"/>
    <property type="match status" value="1"/>
</dbReference>
<dbReference type="Pfam" id="PF01288">
    <property type="entry name" value="HPPK"/>
    <property type="match status" value="1"/>
</dbReference>
<keyword evidence="6" id="KW-0547">Nucleotide-binding</keyword>
<dbReference type="InterPro" id="IPR035907">
    <property type="entry name" value="Hppk_sf"/>
</dbReference>
<dbReference type="PANTHER" id="PTHR43071:SF1">
    <property type="entry name" value="2-AMINO-4-HYDROXY-6-HYDROXYMETHYLDIHYDROPTERIDINE PYROPHOSPHOKINASE"/>
    <property type="match status" value="1"/>
</dbReference>
<name>A0A0U3AW91_9ALTE</name>
<accession>A0A0U3AW91</accession>
<evidence type="ECO:0000256" key="9">
    <source>
        <dbReference type="ARBA" id="ARBA00022909"/>
    </source>
</evidence>
<reference evidence="14 15" key="1">
    <citation type="submission" date="2015-12" db="EMBL/GenBank/DDBJ databases">
        <title>Complete genome of Lacimicrobium alkaliphilum KCTC 32984.</title>
        <authorList>
            <person name="Kim S.-G."/>
            <person name="Lee Y.-J."/>
        </authorList>
    </citation>
    <scope>NUCLEOTIDE SEQUENCE [LARGE SCALE GENOMIC DNA]</scope>
    <source>
        <strain evidence="14 15">YelD216</strain>
    </source>
</reference>
<dbReference type="CDD" id="cd00483">
    <property type="entry name" value="HPPK"/>
    <property type="match status" value="1"/>
</dbReference>
<dbReference type="GO" id="GO:0003848">
    <property type="term" value="F:2-amino-4-hydroxy-6-hydroxymethyldihydropteridine diphosphokinase activity"/>
    <property type="evidence" value="ECO:0007669"/>
    <property type="project" value="UniProtKB-EC"/>
</dbReference>
<keyword evidence="7 14" id="KW-0418">Kinase</keyword>
<evidence type="ECO:0000313" key="14">
    <source>
        <dbReference type="EMBL" id="ALS97224.1"/>
    </source>
</evidence>
<dbReference type="GO" id="GO:0016301">
    <property type="term" value="F:kinase activity"/>
    <property type="evidence" value="ECO:0007669"/>
    <property type="project" value="UniProtKB-KW"/>
</dbReference>
<proteinExistence type="inferred from homology"/>
<evidence type="ECO:0000256" key="2">
    <source>
        <dbReference type="ARBA" id="ARBA00005810"/>
    </source>
</evidence>
<keyword evidence="8" id="KW-0067">ATP-binding</keyword>
<keyword evidence="15" id="KW-1185">Reference proteome</keyword>
<dbReference type="GO" id="GO:0046656">
    <property type="term" value="P:folic acid biosynthetic process"/>
    <property type="evidence" value="ECO:0007669"/>
    <property type="project" value="UniProtKB-KW"/>
</dbReference>
<feature type="domain" description="7,8-dihydro-6-hydroxymethylpterin-pyrophosphokinase" evidence="13">
    <location>
        <begin position="89"/>
        <end position="100"/>
    </location>
</feature>
<evidence type="ECO:0000256" key="5">
    <source>
        <dbReference type="ARBA" id="ARBA00022679"/>
    </source>
</evidence>
<protein>
    <recommendedName>
        <fullName evidence="4">2-amino-4-hydroxy-6-hydroxymethyldihydropteridine pyrophosphokinase</fullName>
        <ecNumber evidence="3">2.7.6.3</ecNumber>
    </recommendedName>
    <alternativeName>
        <fullName evidence="11">6-hydroxymethyl-7,8-dihydropterin pyrophosphokinase</fullName>
    </alternativeName>
    <alternativeName>
        <fullName evidence="12">7,8-dihydro-6-hydroxymethylpterin-pyrophosphokinase</fullName>
    </alternativeName>
</protein>
<dbReference type="RefSeq" id="WP_062475890.1">
    <property type="nucleotide sequence ID" value="NZ_CP013650.1"/>
</dbReference>
<comment type="function">
    <text evidence="10">Catalyzes the transfer of pyrophosphate from adenosine triphosphate (ATP) to 6-hydroxymethyl-7,8-dihydropterin, an enzymatic step in folate biosynthesis pathway.</text>
</comment>
<dbReference type="PROSITE" id="PS00794">
    <property type="entry name" value="HPPK"/>
    <property type="match status" value="1"/>
</dbReference>
<evidence type="ECO:0000256" key="7">
    <source>
        <dbReference type="ARBA" id="ARBA00022777"/>
    </source>
</evidence>
<dbReference type="STRING" id="1526571.AT746_02305"/>
<evidence type="ECO:0000256" key="6">
    <source>
        <dbReference type="ARBA" id="ARBA00022741"/>
    </source>
</evidence>
<evidence type="ECO:0000259" key="13">
    <source>
        <dbReference type="PROSITE" id="PS00794"/>
    </source>
</evidence>
<dbReference type="UniPathway" id="UPA00077">
    <property type="reaction ID" value="UER00155"/>
</dbReference>
<dbReference type="Proteomes" id="UP000068447">
    <property type="component" value="Chromosome"/>
</dbReference>
<dbReference type="GO" id="GO:0046654">
    <property type="term" value="P:tetrahydrofolate biosynthetic process"/>
    <property type="evidence" value="ECO:0007669"/>
    <property type="project" value="UniProtKB-UniPathway"/>
</dbReference>
<comment type="pathway">
    <text evidence="1">Cofactor biosynthesis; tetrahydrofolate biosynthesis; 2-amino-4-hydroxy-6-hydroxymethyl-7,8-dihydropteridine diphosphate from 7,8-dihydroneopterin triphosphate: step 4/4.</text>
</comment>
<sequence>MTVAFVGLGSNLANPQQQLLDALHSLTEAADVRLLSCSSFYQSLPMGPQDQPDYLNGVAKLDTSLSANGLLDLLQSIEQQQGRVRKAERWGARTLDLDLLLFGQQQINSERLTVPHYGLAQREFVLYPLFELSPELILPDGTALSVLVEECHSKGLRVVFNGADVWKSVTGSV</sequence>
<dbReference type="InterPro" id="IPR000550">
    <property type="entry name" value="Hppk"/>
</dbReference>
<dbReference type="GO" id="GO:0005524">
    <property type="term" value="F:ATP binding"/>
    <property type="evidence" value="ECO:0007669"/>
    <property type="project" value="UniProtKB-KW"/>
</dbReference>
<evidence type="ECO:0000256" key="12">
    <source>
        <dbReference type="ARBA" id="ARBA00033413"/>
    </source>
</evidence>
<evidence type="ECO:0000256" key="11">
    <source>
        <dbReference type="ARBA" id="ARBA00029766"/>
    </source>
</evidence>
<evidence type="ECO:0000256" key="1">
    <source>
        <dbReference type="ARBA" id="ARBA00005051"/>
    </source>
</evidence>
<evidence type="ECO:0000256" key="10">
    <source>
        <dbReference type="ARBA" id="ARBA00029409"/>
    </source>
</evidence>
<organism evidence="14 15">
    <name type="scientific">Lacimicrobium alkaliphilum</name>
    <dbReference type="NCBI Taxonomy" id="1526571"/>
    <lineage>
        <taxon>Bacteria</taxon>
        <taxon>Pseudomonadati</taxon>
        <taxon>Pseudomonadota</taxon>
        <taxon>Gammaproteobacteria</taxon>
        <taxon>Alteromonadales</taxon>
        <taxon>Alteromonadaceae</taxon>
        <taxon>Lacimicrobium</taxon>
    </lineage>
</organism>
<dbReference type="EC" id="2.7.6.3" evidence="3"/>
<dbReference type="OrthoDB" id="9808041at2"/>
<dbReference type="Gene3D" id="3.30.70.560">
    <property type="entry name" value="7,8-Dihydro-6-hydroxymethylpterin-pyrophosphokinase HPPK"/>
    <property type="match status" value="1"/>
</dbReference>
<evidence type="ECO:0000256" key="8">
    <source>
        <dbReference type="ARBA" id="ARBA00022840"/>
    </source>
</evidence>
<evidence type="ECO:0000313" key="15">
    <source>
        <dbReference type="Proteomes" id="UP000068447"/>
    </source>
</evidence>
<gene>
    <name evidence="14" type="ORF">AT746_02305</name>
</gene>
<evidence type="ECO:0000256" key="4">
    <source>
        <dbReference type="ARBA" id="ARBA00016218"/>
    </source>
</evidence>